<reference evidence="1" key="1">
    <citation type="journal article" date="2021" name="Nat. Commun.">
        <title>Genetic determinants of endophytism in the Arabidopsis root mycobiome.</title>
        <authorList>
            <person name="Mesny F."/>
            <person name="Miyauchi S."/>
            <person name="Thiergart T."/>
            <person name="Pickel B."/>
            <person name="Atanasova L."/>
            <person name="Karlsson M."/>
            <person name="Huettel B."/>
            <person name="Barry K.W."/>
            <person name="Haridas S."/>
            <person name="Chen C."/>
            <person name="Bauer D."/>
            <person name="Andreopoulos W."/>
            <person name="Pangilinan J."/>
            <person name="LaButti K."/>
            <person name="Riley R."/>
            <person name="Lipzen A."/>
            <person name="Clum A."/>
            <person name="Drula E."/>
            <person name="Henrissat B."/>
            <person name="Kohler A."/>
            <person name="Grigoriev I.V."/>
            <person name="Martin F.M."/>
            <person name="Hacquard S."/>
        </authorList>
    </citation>
    <scope>NUCLEOTIDE SEQUENCE</scope>
    <source>
        <strain evidence="1">MPI-SDFR-AT-0073</strain>
    </source>
</reference>
<dbReference type="AlphaFoldDB" id="A0A9P8RM32"/>
<proteinExistence type="predicted"/>
<dbReference type="RefSeq" id="XP_045953267.1">
    <property type="nucleotide sequence ID" value="XM_046100748.1"/>
</dbReference>
<dbReference type="GeneID" id="70129640"/>
<dbReference type="Proteomes" id="UP000758603">
    <property type="component" value="Unassembled WGS sequence"/>
</dbReference>
<accession>A0A9P8RM32</accession>
<organism evidence="1 2">
    <name type="scientific">Truncatella angustata</name>
    <dbReference type="NCBI Taxonomy" id="152316"/>
    <lineage>
        <taxon>Eukaryota</taxon>
        <taxon>Fungi</taxon>
        <taxon>Dikarya</taxon>
        <taxon>Ascomycota</taxon>
        <taxon>Pezizomycotina</taxon>
        <taxon>Sordariomycetes</taxon>
        <taxon>Xylariomycetidae</taxon>
        <taxon>Amphisphaeriales</taxon>
        <taxon>Sporocadaceae</taxon>
        <taxon>Truncatella</taxon>
    </lineage>
</organism>
<name>A0A9P8RM32_9PEZI</name>
<keyword evidence="2" id="KW-1185">Reference proteome</keyword>
<protein>
    <submittedName>
        <fullName evidence="1">Uncharacterized protein</fullName>
    </submittedName>
</protein>
<gene>
    <name evidence="1" type="ORF">BKA67DRAFT_540245</name>
</gene>
<dbReference type="EMBL" id="JAGPXC010000009">
    <property type="protein sequence ID" value="KAH6646753.1"/>
    <property type="molecule type" value="Genomic_DNA"/>
</dbReference>
<evidence type="ECO:0000313" key="1">
    <source>
        <dbReference type="EMBL" id="KAH6646753.1"/>
    </source>
</evidence>
<sequence>MILRDTNITSEDVRMLLGQIEERGLGSLENVVRATFIGDPDMTTWQSSEIIFMAMKMPRRISIDLESAEDLFNVVVNLQEKSANDLKRSCSATCSITLSSHFGKVKIAYKDFTSAAVTGSATSGSALEDGE</sequence>
<comment type="caution">
    <text evidence="1">The sequence shown here is derived from an EMBL/GenBank/DDBJ whole genome shotgun (WGS) entry which is preliminary data.</text>
</comment>
<evidence type="ECO:0000313" key="2">
    <source>
        <dbReference type="Proteomes" id="UP000758603"/>
    </source>
</evidence>